<dbReference type="Proteomes" id="UP000193969">
    <property type="component" value="Unassembled WGS sequence"/>
</dbReference>
<evidence type="ECO:0000313" key="4">
    <source>
        <dbReference type="EMBL" id="RNI08786.1"/>
    </source>
</evidence>
<dbReference type="EMBL" id="JWTK01000005">
    <property type="protein sequence ID" value="OJH48804.1"/>
    <property type="molecule type" value="Genomic_DNA"/>
</dbReference>
<protein>
    <submittedName>
        <fullName evidence="3">Uncharacterized protein</fullName>
    </submittedName>
</protein>
<keyword evidence="2" id="KW-1133">Transmembrane helix</keyword>
<keyword evidence="7" id="KW-1185">Reference proteome</keyword>
<organism evidence="3 6">
    <name type="scientific">Methanohalophilus portucalensis FDF-1</name>
    <dbReference type="NCBI Taxonomy" id="523843"/>
    <lineage>
        <taxon>Archaea</taxon>
        <taxon>Methanobacteriati</taxon>
        <taxon>Methanobacteriota</taxon>
        <taxon>Stenosarchaea group</taxon>
        <taxon>Methanomicrobia</taxon>
        <taxon>Methanosarcinales</taxon>
        <taxon>Methanosarcinaceae</taxon>
        <taxon>Methanohalophilus</taxon>
    </lineage>
</organism>
<feature type="region of interest" description="Disordered" evidence="1">
    <location>
        <begin position="83"/>
        <end position="119"/>
    </location>
</feature>
<feature type="transmembrane region" description="Helical" evidence="2">
    <location>
        <begin position="143"/>
        <end position="160"/>
    </location>
</feature>
<feature type="compositionally biased region" description="Polar residues" evidence="1">
    <location>
        <begin position="110"/>
        <end position="119"/>
    </location>
</feature>
<dbReference type="EMBL" id="RJJH01000015">
    <property type="protein sequence ID" value="RNI08786.1"/>
    <property type="molecule type" value="Genomic_DNA"/>
</dbReference>
<evidence type="ECO:0000313" key="7">
    <source>
        <dbReference type="Proteomes" id="UP000193969"/>
    </source>
</evidence>
<keyword evidence="2" id="KW-0812">Transmembrane</keyword>
<accession>A0A1L9C2N2</accession>
<proteinExistence type="predicted"/>
<dbReference type="EMBL" id="FXBN01000002">
    <property type="protein sequence ID" value="SMH37014.1"/>
    <property type="molecule type" value="Genomic_DNA"/>
</dbReference>
<reference evidence="7" key="3">
    <citation type="submission" date="2017-04" db="EMBL/GenBank/DDBJ databases">
        <authorList>
            <person name="Varghese N."/>
            <person name="Submissions S."/>
        </authorList>
    </citation>
    <scope>NUCLEOTIDE SEQUENCE [LARGE SCALE GENOMIC DNA]</scope>
    <source>
        <strain evidence="7">FDF-1</strain>
    </source>
</reference>
<sequence>MNQTKQVGQKGDYYYCSECDTWHRLTADPDSLSRRHISYFDEKETNASNANYYYCTKCSKWHRGSYDPHLNFKAYIKSAGKVTSSESKSKTDNDPVNRVSGNLKEESRNTNKSNTGNHEVNDSFIQRSNVINVGDVNVDGNNFSKWIAVFIGFIILYILIT</sequence>
<evidence type="ECO:0000256" key="1">
    <source>
        <dbReference type="SAM" id="MobiDB-lite"/>
    </source>
</evidence>
<evidence type="ECO:0000313" key="8">
    <source>
        <dbReference type="Proteomes" id="UP000278252"/>
    </source>
</evidence>
<evidence type="ECO:0000313" key="5">
    <source>
        <dbReference type="EMBL" id="SMH37014.1"/>
    </source>
</evidence>
<dbReference type="AlphaFoldDB" id="A0A1L9C2N2"/>
<reference evidence="4 8" key="4">
    <citation type="submission" date="2018-10" db="EMBL/GenBank/DDBJ databases">
        <title>Cultivation of a novel Methanohalophilus strain from Kebrit Deep of the Red Sea and a genomic comparison of members of the genus Methanohalophilus.</title>
        <authorList>
            <person name="Guan Y."/>
            <person name="Ngugi D.K."/>
            <person name="Stingl U."/>
        </authorList>
    </citation>
    <scope>NUCLEOTIDE SEQUENCE [LARGE SCALE GENOMIC DNA]</scope>
    <source>
        <strain evidence="4 8">DSM 7471</strain>
    </source>
</reference>
<dbReference type="Proteomes" id="UP000185713">
    <property type="component" value="Unassembled WGS sequence"/>
</dbReference>
<dbReference type="RefSeq" id="WP_072360859.1">
    <property type="nucleotide sequence ID" value="NZ_FXBN01000002.1"/>
</dbReference>
<reference evidence="3 6" key="1">
    <citation type="submission" date="2014-12" db="EMBL/GenBank/DDBJ databases">
        <title>The genome sequence of Methanohalophilus portucalensis strain FDF1.</title>
        <authorList>
            <person name="Lai M.-C."/>
            <person name="Lai S.-J."/>
        </authorList>
    </citation>
    <scope>NUCLEOTIDE SEQUENCE [LARGE SCALE GENOMIC DNA]</scope>
    <source>
        <strain evidence="3 6">FDF-1</strain>
    </source>
</reference>
<dbReference type="Proteomes" id="UP000278252">
    <property type="component" value="Unassembled WGS sequence"/>
</dbReference>
<evidence type="ECO:0000313" key="3">
    <source>
        <dbReference type="EMBL" id="OJH48804.1"/>
    </source>
</evidence>
<dbReference type="STRING" id="523843.SAMN06264941_1110"/>
<name>A0A1L9C2N2_9EURY</name>
<evidence type="ECO:0000313" key="6">
    <source>
        <dbReference type="Proteomes" id="UP000185713"/>
    </source>
</evidence>
<evidence type="ECO:0000256" key="2">
    <source>
        <dbReference type="SAM" id="Phobius"/>
    </source>
</evidence>
<reference evidence="5" key="2">
    <citation type="submission" date="2017-04" db="EMBL/GenBank/DDBJ databases">
        <authorList>
            <person name="Afonso C.L."/>
            <person name="Miller P.J."/>
            <person name="Scott M.A."/>
            <person name="Spackman E."/>
            <person name="Goraichik I."/>
            <person name="Dimitrov K.M."/>
            <person name="Suarez D.L."/>
            <person name="Swayne D.E."/>
        </authorList>
    </citation>
    <scope>NUCLEOTIDE SEQUENCE [LARGE SCALE GENOMIC DNA]</scope>
    <source>
        <strain evidence="5">FDF-1</strain>
    </source>
</reference>
<keyword evidence="2" id="KW-0472">Membrane</keyword>
<gene>
    <name evidence="4" type="ORF">EFE41_09775</name>
    <name evidence="3" type="ORF">MPF_1652</name>
    <name evidence="5" type="ORF">SAMN06264941_1110</name>
</gene>